<name>A0A4R3VNC0_9GAMM</name>
<keyword evidence="1" id="KW-0472">Membrane</keyword>
<evidence type="ECO:0000256" key="1">
    <source>
        <dbReference type="SAM" id="Phobius"/>
    </source>
</evidence>
<sequence>MICNFLFYLCDFILLIKVVIFVTTFYFVFLGLIFLSDAFLIVFYPVFEAVSTCIIPETRDAGDLLP</sequence>
<accession>A0A4R3VNC0</accession>
<dbReference type="AlphaFoldDB" id="A0A4R3VNC0"/>
<comment type="caution">
    <text evidence="2">The sequence shown here is derived from an EMBL/GenBank/DDBJ whole genome shotgun (WGS) entry which is preliminary data.</text>
</comment>
<evidence type="ECO:0000313" key="3">
    <source>
        <dbReference type="Proteomes" id="UP000295433"/>
    </source>
</evidence>
<gene>
    <name evidence="2" type="ORF">EDC54_106168</name>
</gene>
<dbReference type="EMBL" id="SMBY01000006">
    <property type="protein sequence ID" value="TCV05531.1"/>
    <property type="molecule type" value="Genomic_DNA"/>
</dbReference>
<feature type="transmembrane region" description="Helical" evidence="1">
    <location>
        <begin position="12"/>
        <end position="35"/>
    </location>
</feature>
<organism evidence="2 3">
    <name type="scientific">Samsonia erythrinae</name>
    <dbReference type="NCBI Taxonomy" id="160434"/>
    <lineage>
        <taxon>Bacteria</taxon>
        <taxon>Pseudomonadati</taxon>
        <taxon>Pseudomonadota</taxon>
        <taxon>Gammaproteobacteria</taxon>
        <taxon>Enterobacterales</taxon>
        <taxon>Pectobacteriaceae</taxon>
        <taxon>Samsonia</taxon>
    </lineage>
</organism>
<proteinExistence type="predicted"/>
<keyword evidence="1" id="KW-1133">Transmembrane helix</keyword>
<dbReference type="Proteomes" id="UP000295433">
    <property type="component" value="Unassembled WGS sequence"/>
</dbReference>
<protein>
    <submittedName>
        <fullName evidence="2">Uncharacterized protein</fullName>
    </submittedName>
</protein>
<keyword evidence="3" id="KW-1185">Reference proteome</keyword>
<evidence type="ECO:0000313" key="2">
    <source>
        <dbReference type="EMBL" id="TCV05531.1"/>
    </source>
</evidence>
<keyword evidence="1" id="KW-0812">Transmembrane</keyword>
<reference evidence="2 3" key="1">
    <citation type="submission" date="2019-03" db="EMBL/GenBank/DDBJ databases">
        <title>Genomic Encyclopedia of Type Strains, Phase IV (KMG-IV): sequencing the most valuable type-strain genomes for metagenomic binning, comparative biology and taxonomic classification.</title>
        <authorList>
            <person name="Goeker M."/>
        </authorList>
    </citation>
    <scope>NUCLEOTIDE SEQUENCE [LARGE SCALE GENOMIC DNA]</scope>
    <source>
        <strain evidence="2 3">DSM 16730</strain>
    </source>
</reference>